<dbReference type="InterPro" id="IPR013785">
    <property type="entry name" value="Aldolase_TIM"/>
</dbReference>
<feature type="binding site" evidence="8">
    <location>
        <position position="69"/>
    </location>
    <ligand>
        <name>substrate</name>
    </ligand>
</feature>
<dbReference type="InterPro" id="IPR058240">
    <property type="entry name" value="rSAM_sf"/>
</dbReference>
<feature type="binding site" evidence="8">
    <location>
        <begin position="112"/>
        <end position="114"/>
    </location>
    <ligand>
        <name>S-adenosyl-L-methionine</name>
        <dbReference type="ChEBI" id="CHEBI:59789"/>
    </ligand>
</feature>
<reference evidence="10" key="2">
    <citation type="submission" date="2022-11" db="EMBL/GenBank/DDBJ databases">
        <title>Genomic repertoires linked with pathogenic potency of arthritogenic Prevotella copri isolated from the gut of rheumatoid arthritis patients.</title>
        <authorList>
            <person name="Nii T."/>
            <person name="Maeda Y."/>
            <person name="Motooka D."/>
            <person name="Naito M."/>
            <person name="Matsumoto Y."/>
            <person name="Ogawa T."/>
            <person name="Oguro-Igashira E."/>
            <person name="Kishikawa T."/>
            <person name="Yamashita M."/>
            <person name="Koizumi S."/>
            <person name="Kurakawa T."/>
            <person name="Okumura R."/>
            <person name="Kayama H."/>
            <person name="Murakami M."/>
            <person name="Sakaguchi T."/>
            <person name="Das B."/>
            <person name="Nakamura S."/>
            <person name="Okada Y."/>
            <person name="Kumanogoh A."/>
            <person name="Takeda K."/>
        </authorList>
    </citation>
    <scope>NUCLEOTIDE SEQUENCE</scope>
    <source>
        <strain evidence="10">RA-N001-16</strain>
    </source>
</reference>
<feature type="binding site" evidence="8">
    <location>
        <position position="26"/>
    </location>
    <ligand>
        <name>substrate</name>
    </ligand>
</feature>
<feature type="binding site" evidence="8">
    <location>
        <begin position="154"/>
        <end position="157"/>
    </location>
    <ligand>
        <name>S-adenosyl-L-methionine</name>
        <dbReference type="ChEBI" id="CHEBI:59789"/>
    </ligand>
</feature>
<dbReference type="GO" id="GO:0000287">
    <property type="term" value="F:magnesium ion binding"/>
    <property type="evidence" value="ECO:0007669"/>
    <property type="project" value="UniProtKB-UniRule"/>
</dbReference>
<dbReference type="SUPFAM" id="SSF102114">
    <property type="entry name" value="Radical SAM enzymes"/>
    <property type="match status" value="1"/>
</dbReference>
<dbReference type="EMBL" id="JAPDUM010000001">
    <property type="protein sequence ID" value="MCW4165783.1"/>
    <property type="molecule type" value="Genomic_DNA"/>
</dbReference>
<reference evidence="13 14" key="1">
    <citation type="submission" date="2019-09" db="EMBL/GenBank/DDBJ databases">
        <title>Distinct polysaccharide growth profiles of human intestinal Prevotella copri isolates.</title>
        <authorList>
            <person name="Fehlner-Peach H."/>
            <person name="Magnabosco C."/>
            <person name="Raghavan V."/>
            <person name="Scher J.U."/>
            <person name="Tett A."/>
            <person name="Cox L.M."/>
            <person name="Gottsegen C."/>
            <person name="Watters A."/>
            <person name="Wiltshire- Gordon J.D."/>
            <person name="Segata N."/>
            <person name="Bonneau R."/>
            <person name="Littman D.R."/>
        </authorList>
    </citation>
    <scope>NUCLEOTIDE SEQUENCE [LARGE SCALE GENOMIC DNA]</scope>
    <source>
        <strain evidence="12 13">BVe41219</strain>
        <strain evidence="11">IAK279</strain>
        <strain evidence="14">iAK279</strain>
    </source>
</reference>
<comment type="pathway">
    <text evidence="8">Purine metabolism; 7-cyano-7-deazaguanine biosynthesis.</text>
</comment>
<keyword evidence="7 8" id="KW-0456">Lyase</keyword>
<evidence type="ECO:0000256" key="5">
    <source>
        <dbReference type="ARBA" id="ARBA00023004"/>
    </source>
</evidence>
<evidence type="ECO:0000256" key="2">
    <source>
        <dbReference type="ARBA" id="ARBA00022691"/>
    </source>
</evidence>
<dbReference type="AlphaFoldDB" id="A0A5P0WLS3"/>
<organism evidence="12 13">
    <name type="scientific">Segatella copri</name>
    <dbReference type="NCBI Taxonomy" id="165179"/>
    <lineage>
        <taxon>Bacteria</taxon>
        <taxon>Pseudomonadati</taxon>
        <taxon>Bacteroidota</taxon>
        <taxon>Bacteroidia</taxon>
        <taxon>Bacteroidales</taxon>
        <taxon>Prevotellaceae</taxon>
        <taxon>Segatella</taxon>
    </lineage>
</organism>
<evidence type="ECO:0000313" key="10">
    <source>
        <dbReference type="EMBL" id="MCW4165783.1"/>
    </source>
</evidence>
<comment type="cofactor">
    <cofactor evidence="8">
        <name>Mg(2+)</name>
        <dbReference type="ChEBI" id="CHEBI:18420"/>
    </cofactor>
</comment>
<feature type="domain" description="Radical SAM core" evidence="9">
    <location>
        <begin position="17"/>
        <end position="194"/>
    </location>
</feature>
<dbReference type="PANTHER" id="PTHR42836">
    <property type="entry name" value="7-CARBOXY-7-DEAZAGUANINE SYNTHASE"/>
    <property type="match status" value="1"/>
</dbReference>
<evidence type="ECO:0000256" key="1">
    <source>
        <dbReference type="ARBA" id="ARBA00022485"/>
    </source>
</evidence>
<keyword evidence="5 8" id="KW-0408">Iron</keyword>
<comment type="cofactor">
    <cofactor evidence="8">
        <name>S-adenosyl-L-methionine</name>
        <dbReference type="ChEBI" id="CHEBI:59789"/>
    </cofactor>
    <text evidence="8">Binds 1 S-adenosyl-L-methionine per subunit.</text>
</comment>
<evidence type="ECO:0000256" key="8">
    <source>
        <dbReference type="HAMAP-Rule" id="MF_00917"/>
    </source>
</evidence>
<comment type="subunit">
    <text evidence="8">Homodimer.</text>
</comment>
<dbReference type="InterPro" id="IPR007197">
    <property type="entry name" value="rSAM"/>
</dbReference>
<evidence type="ECO:0000256" key="3">
    <source>
        <dbReference type="ARBA" id="ARBA00022723"/>
    </source>
</evidence>
<comment type="similarity">
    <text evidence="8">Belongs to the radical SAM superfamily. 7-carboxy-7-deazaguanine synthase family.</text>
</comment>
<feature type="binding site" evidence="8">
    <location>
        <position position="37"/>
    </location>
    <ligand>
        <name>[4Fe-4S] cluster</name>
        <dbReference type="ChEBI" id="CHEBI:49883"/>
        <note>4Fe-4S-S-AdoMet</note>
    </ligand>
</feature>
<dbReference type="Proteomes" id="UP001209476">
    <property type="component" value="Unassembled WGS sequence"/>
</dbReference>
<gene>
    <name evidence="8" type="primary">queE</name>
    <name evidence="12" type="ORF">F7D42_09945</name>
    <name evidence="11" type="ORF">F7D62_12875</name>
    <name evidence="10" type="ORF">ONS98_11305</name>
</gene>
<keyword evidence="4 8" id="KW-0460">Magnesium</keyword>
<keyword evidence="6 8" id="KW-0411">Iron-sulfur</keyword>
<evidence type="ECO:0000313" key="13">
    <source>
        <dbReference type="Proteomes" id="UP000358159"/>
    </source>
</evidence>
<dbReference type="GO" id="GO:0016840">
    <property type="term" value="F:carbon-nitrogen lyase activity"/>
    <property type="evidence" value="ECO:0007669"/>
    <property type="project" value="UniProtKB-UniRule"/>
</dbReference>
<evidence type="ECO:0000256" key="4">
    <source>
        <dbReference type="ARBA" id="ARBA00022842"/>
    </source>
</evidence>
<feature type="binding site" evidence="8">
    <location>
        <position position="39"/>
    </location>
    <ligand>
        <name>Mg(2+)</name>
        <dbReference type="ChEBI" id="CHEBI:18420"/>
    </ligand>
</feature>
<dbReference type="Gene3D" id="3.20.20.70">
    <property type="entry name" value="Aldolase class I"/>
    <property type="match status" value="1"/>
</dbReference>
<evidence type="ECO:0000259" key="9">
    <source>
        <dbReference type="PROSITE" id="PS51918"/>
    </source>
</evidence>
<evidence type="ECO:0000313" key="12">
    <source>
        <dbReference type="EMBL" id="MQO56023.1"/>
    </source>
</evidence>
<accession>A0A5P0WLS3</accession>
<dbReference type="PANTHER" id="PTHR42836:SF1">
    <property type="entry name" value="7-CARBOXY-7-DEAZAGUANINE SYNTHASE"/>
    <property type="match status" value="1"/>
</dbReference>
<comment type="caution">
    <text evidence="12">The sequence shown here is derived from an EMBL/GenBank/DDBJ whole genome shotgun (WGS) entry which is preliminary data.</text>
</comment>
<dbReference type="EC" id="4.3.99.3" evidence="8"/>
<evidence type="ECO:0000313" key="11">
    <source>
        <dbReference type="EMBL" id="MQO04966.1"/>
    </source>
</evidence>
<dbReference type="EMBL" id="VZBT01000098">
    <property type="protein sequence ID" value="MQO04966.1"/>
    <property type="molecule type" value="Genomic_DNA"/>
</dbReference>
<evidence type="ECO:0000256" key="6">
    <source>
        <dbReference type="ARBA" id="ARBA00023014"/>
    </source>
</evidence>
<dbReference type="GO" id="GO:0051539">
    <property type="term" value="F:4 iron, 4 sulfur cluster binding"/>
    <property type="evidence" value="ECO:0007669"/>
    <property type="project" value="UniProtKB-UniRule"/>
</dbReference>
<comment type="caution">
    <text evidence="8">Lacks conserved residue(s) required for the propagation of feature annotation.</text>
</comment>
<dbReference type="GO" id="GO:0008616">
    <property type="term" value="P:tRNA queuosine(34) biosynthetic process"/>
    <property type="evidence" value="ECO:0007669"/>
    <property type="project" value="UniProtKB-UniRule"/>
</dbReference>
<feature type="binding site" evidence="8">
    <location>
        <position position="71"/>
    </location>
    <ligand>
        <name>S-adenosyl-L-methionine</name>
        <dbReference type="ChEBI" id="CHEBI:59789"/>
    </ligand>
</feature>
<dbReference type="HAMAP" id="MF_00917">
    <property type="entry name" value="QueE"/>
    <property type="match status" value="1"/>
</dbReference>
<dbReference type="UniPathway" id="UPA00391"/>
<feature type="binding site" evidence="8">
    <location>
        <position position="30"/>
    </location>
    <ligand>
        <name>[4Fe-4S] cluster</name>
        <dbReference type="ChEBI" id="CHEBI:49883"/>
        <note>4Fe-4S-S-AdoMet</note>
    </ligand>
</feature>
<dbReference type="CDD" id="cd01335">
    <property type="entry name" value="Radical_SAM"/>
    <property type="match status" value="1"/>
</dbReference>
<feature type="binding site" evidence="8">
    <location>
        <begin position="36"/>
        <end position="38"/>
    </location>
    <ligand>
        <name>S-adenosyl-L-methionine</name>
        <dbReference type="ChEBI" id="CHEBI:59789"/>
    </ligand>
</feature>
<dbReference type="SFLD" id="SFLDS00029">
    <property type="entry name" value="Radical_SAM"/>
    <property type="match status" value="1"/>
</dbReference>
<dbReference type="PIRSF" id="PIRSF000370">
    <property type="entry name" value="QueE"/>
    <property type="match status" value="1"/>
</dbReference>
<evidence type="ECO:0000256" key="7">
    <source>
        <dbReference type="ARBA" id="ARBA00023239"/>
    </source>
</evidence>
<dbReference type="EMBL" id="VZAZ01000042">
    <property type="protein sequence ID" value="MQO56023.1"/>
    <property type="molecule type" value="Genomic_DNA"/>
</dbReference>
<name>A0A5P0WLS3_9BACT</name>
<keyword evidence="2 8" id="KW-0949">S-adenosyl-L-methionine</keyword>
<comment type="function">
    <text evidence="8">Catalyzes the complex heterocyclic radical-mediated conversion of 6-carboxy-5,6,7,8-tetrahydropterin (CPH4) to 7-carboxy-7-deazaguanine (CDG), a step common to the biosynthetic pathways of all 7-deazapurine-containing compounds.</text>
</comment>
<dbReference type="GO" id="GO:1904047">
    <property type="term" value="F:S-adenosyl-L-methionine binding"/>
    <property type="evidence" value="ECO:0007669"/>
    <property type="project" value="UniProtKB-UniRule"/>
</dbReference>
<protein>
    <recommendedName>
        <fullName evidence="8">7-carboxy-7-deazaguanine synthase</fullName>
        <shortName evidence="8">CDG synthase</shortName>
        <ecNumber evidence="8">4.3.99.3</ecNumber>
    </recommendedName>
    <alternativeName>
        <fullName evidence="8">Queuosine biosynthesis protein QueE</fullName>
    </alternativeName>
</protein>
<proteinExistence type="inferred from homology"/>
<dbReference type="Proteomes" id="UP000390763">
    <property type="component" value="Unassembled WGS sequence"/>
</dbReference>
<dbReference type="PROSITE" id="PS51918">
    <property type="entry name" value="RADICAL_SAM"/>
    <property type="match status" value="1"/>
</dbReference>
<comment type="catalytic activity">
    <reaction evidence="8">
        <text>6-carboxy-5,6,7,8-tetrahydropterin + H(+) = 7-carboxy-7-carbaguanine + NH4(+)</text>
        <dbReference type="Rhea" id="RHEA:27974"/>
        <dbReference type="ChEBI" id="CHEBI:15378"/>
        <dbReference type="ChEBI" id="CHEBI:28938"/>
        <dbReference type="ChEBI" id="CHEBI:61032"/>
        <dbReference type="ChEBI" id="CHEBI:61036"/>
        <dbReference type="EC" id="4.3.99.3"/>
    </reaction>
</comment>
<evidence type="ECO:0000313" key="14">
    <source>
        <dbReference type="Proteomes" id="UP000390763"/>
    </source>
</evidence>
<dbReference type="RefSeq" id="WP_153072444.1">
    <property type="nucleotide sequence ID" value="NZ_DAWEAY010000040.1"/>
</dbReference>
<feature type="binding site" evidence="8">
    <location>
        <begin position="11"/>
        <end position="13"/>
    </location>
    <ligand>
        <name>substrate</name>
    </ligand>
</feature>
<dbReference type="Proteomes" id="UP000358159">
    <property type="component" value="Unassembled WGS sequence"/>
</dbReference>
<keyword evidence="1 8" id="KW-0004">4Fe-4S</keyword>
<dbReference type="Pfam" id="PF04055">
    <property type="entry name" value="Radical_SAM"/>
    <property type="match status" value="1"/>
</dbReference>
<feature type="binding site" evidence="8">
    <location>
        <position position="34"/>
    </location>
    <ligand>
        <name>[4Fe-4S] cluster</name>
        <dbReference type="ChEBI" id="CHEBI:49883"/>
        <note>4Fe-4S-S-AdoMet</note>
    </ligand>
</feature>
<comment type="cofactor">
    <cofactor evidence="8">
        <name>[4Fe-4S] cluster</name>
        <dbReference type="ChEBI" id="CHEBI:49883"/>
    </cofactor>
    <text evidence="8">Binds 1 [4Fe-4S] cluster. The cluster is coordinated with 3 cysteines and an exchangeable S-adenosyl-L-methionine.</text>
</comment>
<dbReference type="InterPro" id="IPR024924">
    <property type="entry name" value="7-CO-7-deazaguanine_synth-like"/>
</dbReference>
<sequence length="194" mass="21943">MYKVNEIFYSLQGEGRWMGRPAVFVRMSGCNLKCPFCDTDFKGYKEMSAEDILTACLEKGGDCRFIVLTGGEPTLQVDAELIQLLHQQGYYLSMETNGTHVVPEGIDWVTCSPKLDFTEGGELALKKVDELKLVFDGAHEVNNYGLEATYQYLQPCDVGNDARNRFILSGCIDYVKQHPEWQLSLQMHKIVGIR</sequence>
<keyword evidence="3 8" id="KW-0479">Metal-binding</keyword>
<keyword evidence="8" id="KW-0671">Queuosine biosynthesis</keyword>